<evidence type="ECO:0000313" key="23">
    <source>
        <dbReference type="EMBL" id="MCZ0667257.1"/>
    </source>
</evidence>
<evidence type="ECO:0000256" key="4">
    <source>
        <dbReference type="ARBA" id="ARBA00006753"/>
    </source>
</evidence>
<evidence type="ECO:0000256" key="8">
    <source>
        <dbReference type="ARBA" id="ARBA00022697"/>
    </source>
</evidence>
<name>A0A9Q4F161_MEDGN</name>
<evidence type="ECO:0000256" key="14">
    <source>
        <dbReference type="ARBA" id="ARBA00023167"/>
    </source>
</evidence>
<dbReference type="Proteomes" id="UP001212160">
    <property type="component" value="Unassembled WGS sequence"/>
</dbReference>
<comment type="similarity">
    <text evidence="4 19">Belongs to the homoserine dehydrogenase family.</text>
</comment>
<dbReference type="PANTHER" id="PTHR43331:SF1">
    <property type="entry name" value="HOMOSERINE DEHYDROGENASE"/>
    <property type="match status" value="1"/>
</dbReference>
<keyword evidence="9" id="KW-0479">Metal-binding</keyword>
<dbReference type="SUPFAM" id="SSF55021">
    <property type="entry name" value="ACT-like"/>
    <property type="match status" value="1"/>
</dbReference>
<keyword evidence="14 18" id="KW-0486">Methionine biosynthesis</keyword>
<dbReference type="InterPro" id="IPR016204">
    <property type="entry name" value="HDH"/>
</dbReference>
<evidence type="ECO:0000256" key="13">
    <source>
        <dbReference type="ARBA" id="ARBA00023053"/>
    </source>
</evidence>
<feature type="domain" description="ACT" evidence="21">
    <location>
        <begin position="366"/>
        <end position="440"/>
    </location>
</feature>
<dbReference type="InterPro" id="IPR001342">
    <property type="entry name" value="HDH_cat"/>
</dbReference>
<reference evidence="23" key="2">
    <citation type="submission" date="2022-11" db="EMBL/GenBank/DDBJ databases">
        <title>Temperate bacteriophages infecting mucin-degrading bacterium Ruminococcus gnavus from the human gut.</title>
        <authorList>
            <person name="Buttimer C."/>
        </authorList>
    </citation>
    <scope>NUCLEOTIDE SEQUENCE</scope>
    <source>
        <strain evidence="23">CCUG 49994</strain>
    </source>
</reference>
<dbReference type="FunFam" id="3.40.50.720:FF:000062">
    <property type="entry name" value="Homoserine dehydrogenase"/>
    <property type="match status" value="1"/>
</dbReference>
<keyword evidence="12" id="KW-0520">NAD</keyword>
<keyword evidence="11 18" id="KW-0560">Oxidoreductase</keyword>
<dbReference type="GO" id="GO:0046872">
    <property type="term" value="F:metal ion binding"/>
    <property type="evidence" value="ECO:0007669"/>
    <property type="project" value="UniProtKB-KW"/>
</dbReference>
<accession>A0A9Q4F161</accession>
<dbReference type="EMBL" id="JAQMLA010000027">
    <property type="protein sequence ID" value="MDB8687060.1"/>
    <property type="molecule type" value="Genomic_DNA"/>
</dbReference>
<feature type="binding site" evidence="17">
    <location>
        <begin position="26"/>
        <end position="33"/>
    </location>
    <ligand>
        <name>NADP(+)</name>
        <dbReference type="ChEBI" id="CHEBI:58349"/>
    </ligand>
</feature>
<evidence type="ECO:0000256" key="2">
    <source>
        <dbReference type="ARBA" id="ARBA00005056"/>
    </source>
</evidence>
<reference evidence="22" key="1">
    <citation type="submission" date="2021-10" db="EMBL/GenBank/DDBJ databases">
        <title>Collection of gut derived symbiotic bacterial strains cultured from healthy donors.</title>
        <authorList>
            <person name="Lin H."/>
            <person name="Littmann E."/>
            <person name="Claire K."/>
            <person name="Pamer E."/>
        </authorList>
    </citation>
    <scope>NUCLEOTIDE SEQUENCE</scope>
    <source>
        <strain evidence="22">MSK.23.4</strain>
    </source>
</reference>
<evidence type="ECO:0000256" key="18">
    <source>
        <dbReference type="RuleBase" id="RU000579"/>
    </source>
</evidence>
<dbReference type="InterPro" id="IPR005106">
    <property type="entry name" value="Asp/hSer_DH_NAD-bd"/>
</dbReference>
<keyword evidence="20" id="KW-0472">Membrane</keyword>
<dbReference type="GO" id="GO:0009088">
    <property type="term" value="P:threonine biosynthetic process"/>
    <property type="evidence" value="ECO:0007669"/>
    <property type="project" value="UniProtKB-KW"/>
</dbReference>
<keyword evidence="7 18" id="KW-0028">Amino-acid biosynthesis</keyword>
<dbReference type="NCBIfam" id="NF004976">
    <property type="entry name" value="PRK06349.1"/>
    <property type="match status" value="1"/>
</dbReference>
<dbReference type="InterPro" id="IPR036291">
    <property type="entry name" value="NAD(P)-bd_dom_sf"/>
</dbReference>
<organism evidence="23 27">
    <name type="scientific">Mediterraneibacter gnavus</name>
    <name type="common">Ruminococcus gnavus</name>
    <dbReference type="NCBI Taxonomy" id="33038"/>
    <lineage>
        <taxon>Bacteria</taxon>
        <taxon>Bacillati</taxon>
        <taxon>Bacillota</taxon>
        <taxon>Clostridia</taxon>
        <taxon>Lachnospirales</taxon>
        <taxon>Lachnospiraceae</taxon>
        <taxon>Mediterraneibacter</taxon>
    </lineage>
</organism>
<gene>
    <name evidence="22" type="ORF">LIQ10_00150</name>
    <name evidence="26" type="ORF">O4N78_04300</name>
    <name evidence="23" type="ORF">OZZ17_06815</name>
    <name evidence="25" type="ORF">PNU63_08075</name>
    <name evidence="24" type="ORF">PNW85_10275</name>
</gene>
<evidence type="ECO:0000256" key="6">
    <source>
        <dbReference type="ARBA" id="ARBA00013376"/>
    </source>
</evidence>
<protein>
    <recommendedName>
        <fullName evidence="6 18">Homoserine dehydrogenase</fullName>
        <ecNumber evidence="5 18">1.1.1.3</ecNumber>
    </recommendedName>
</protein>
<comment type="cofactor">
    <cofactor evidence="1">
        <name>a metal cation</name>
        <dbReference type="ChEBI" id="CHEBI:25213"/>
    </cofactor>
</comment>
<evidence type="ECO:0000256" key="7">
    <source>
        <dbReference type="ARBA" id="ARBA00022605"/>
    </source>
</evidence>
<evidence type="ECO:0000256" key="15">
    <source>
        <dbReference type="ARBA" id="ARBA00048841"/>
    </source>
</evidence>
<dbReference type="PANTHER" id="PTHR43331">
    <property type="entry name" value="HOMOSERINE DEHYDROGENASE"/>
    <property type="match status" value="1"/>
</dbReference>
<dbReference type="GO" id="GO:0004412">
    <property type="term" value="F:homoserine dehydrogenase activity"/>
    <property type="evidence" value="ECO:0007669"/>
    <property type="project" value="UniProtKB-EC"/>
</dbReference>
<reference evidence="26" key="3">
    <citation type="submission" date="2022-12" db="EMBL/GenBank/DDBJ databases">
        <title>Genome of R. gnavus strain RSHDN_120.</title>
        <authorList>
            <person name="Abdugheni R."/>
        </authorList>
    </citation>
    <scope>NUCLEOTIDE SEQUENCE</scope>
    <source>
        <strain evidence="26">RSHDN_120</strain>
    </source>
</reference>
<evidence type="ECO:0000256" key="11">
    <source>
        <dbReference type="ARBA" id="ARBA00023002"/>
    </source>
</evidence>
<evidence type="ECO:0000313" key="26">
    <source>
        <dbReference type="EMBL" id="MDE1202805.1"/>
    </source>
</evidence>
<evidence type="ECO:0000256" key="17">
    <source>
        <dbReference type="PIRSR" id="PIRSR000098-2"/>
    </source>
</evidence>
<evidence type="ECO:0000256" key="10">
    <source>
        <dbReference type="ARBA" id="ARBA00022857"/>
    </source>
</evidence>
<evidence type="ECO:0000256" key="5">
    <source>
        <dbReference type="ARBA" id="ARBA00013213"/>
    </source>
</evidence>
<dbReference type="FunFam" id="3.30.360.10:FF:000005">
    <property type="entry name" value="Homoserine dehydrogenase"/>
    <property type="match status" value="1"/>
</dbReference>
<feature type="active site" description="Proton donor" evidence="16">
    <location>
        <position position="221"/>
    </location>
</feature>
<dbReference type="Proteomes" id="UP001079535">
    <property type="component" value="Unassembled WGS sequence"/>
</dbReference>
<evidence type="ECO:0000256" key="19">
    <source>
        <dbReference type="RuleBase" id="RU004171"/>
    </source>
</evidence>
<dbReference type="Pfam" id="PF01842">
    <property type="entry name" value="ACT"/>
    <property type="match status" value="1"/>
</dbReference>
<dbReference type="EMBL" id="JAPRAY010000008">
    <property type="protein sequence ID" value="MCZ0667257.1"/>
    <property type="molecule type" value="Genomic_DNA"/>
</dbReference>
<evidence type="ECO:0000256" key="9">
    <source>
        <dbReference type="ARBA" id="ARBA00022723"/>
    </source>
</evidence>
<evidence type="ECO:0000256" key="20">
    <source>
        <dbReference type="SAM" id="Phobius"/>
    </source>
</evidence>
<dbReference type="Pfam" id="PF03447">
    <property type="entry name" value="NAD_binding_3"/>
    <property type="match status" value="1"/>
</dbReference>
<dbReference type="CDD" id="cd04881">
    <property type="entry name" value="ACT_HSDH-Hom"/>
    <property type="match status" value="1"/>
</dbReference>
<dbReference type="EMBL" id="JAPZEG010000004">
    <property type="protein sequence ID" value="MDE1202805.1"/>
    <property type="molecule type" value="Genomic_DNA"/>
</dbReference>
<dbReference type="SUPFAM" id="SSF55347">
    <property type="entry name" value="Glyceraldehyde-3-phosphate dehydrogenase-like, C-terminal domain"/>
    <property type="match status" value="1"/>
</dbReference>
<dbReference type="GO" id="GO:0050661">
    <property type="term" value="F:NADP binding"/>
    <property type="evidence" value="ECO:0007669"/>
    <property type="project" value="InterPro"/>
</dbReference>
<proteinExistence type="inferred from homology"/>
<feature type="binding site" evidence="17">
    <location>
        <position position="121"/>
    </location>
    <ligand>
        <name>NADPH</name>
        <dbReference type="ChEBI" id="CHEBI:57783"/>
    </ligand>
</feature>
<evidence type="ECO:0000256" key="3">
    <source>
        <dbReference type="ARBA" id="ARBA00005062"/>
    </source>
</evidence>
<evidence type="ECO:0000259" key="21">
    <source>
        <dbReference type="PROSITE" id="PS51671"/>
    </source>
</evidence>
<dbReference type="InterPro" id="IPR002912">
    <property type="entry name" value="ACT_dom"/>
</dbReference>
<comment type="pathway">
    <text evidence="3 18">Amino-acid biosynthesis; L-methionine biosynthesis via de novo pathway; L-homoserine from L-aspartate: step 3/3.</text>
</comment>
<evidence type="ECO:0000313" key="25">
    <source>
        <dbReference type="EMBL" id="MDB8738729.1"/>
    </source>
</evidence>
<dbReference type="Proteomes" id="UP001211731">
    <property type="component" value="Unassembled WGS sequence"/>
</dbReference>
<feature type="transmembrane region" description="Helical" evidence="20">
    <location>
        <begin position="21"/>
        <end position="39"/>
    </location>
</feature>
<dbReference type="AlphaFoldDB" id="A0A9Q4F161"/>
<dbReference type="Proteomes" id="UP001297422">
    <property type="component" value="Unassembled WGS sequence"/>
</dbReference>
<dbReference type="PROSITE" id="PS51671">
    <property type="entry name" value="ACT"/>
    <property type="match status" value="1"/>
</dbReference>
<keyword evidence="13" id="KW-0915">Sodium</keyword>
<comment type="pathway">
    <text evidence="2 18">Amino-acid biosynthesis; L-threonine biosynthesis; L-threonine from L-aspartate: step 3/5.</text>
</comment>
<dbReference type="InterPro" id="IPR019811">
    <property type="entry name" value="HDH_CS"/>
</dbReference>
<feature type="binding site" evidence="17">
    <location>
        <position position="206"/>
    </location>
    <ligand>
        <name>L-homoserine</name>
        <dbReference type="ChEBI" id="CHEBI:57476"/>
    </ligand>
</feature>
<evidence type="ECO:0000256" key="1">
    <source>
        <dbReference type="ARBA" id="ARBA00001920"/>
    </source>
</evidence>
<dbReference type="Gene3D" id="3.40.50.720">
    <property type="entry name" value="NAD(P)-binding Rossmann-like Domain"/>
    <property type="match status" value="1"/>
</dbReference>
<evidence type="ECO:0000313" key="27">
    <source>
        <dbReference type="Proteomes" id="UP001079535"/>
    </source>
</evidence>
<keyword evidence="20" id="KW-1133">Transmembrane helix</keyword>
<dbReference type="Proteomes" id="UP001149331">
    <property type="component" value="Unassembled WGS sequence"/>
</dbReference>
<dbReference type="GO" id="GO:0009086">
    <property type="term" value="P:methionine biosynthetic process"/>
    <property type="evidence" value="ECO:0007669"/>
    <property type="project" value="UniProtKB-KW"/>
</dbReference>
<comment type="caution">
    <text evidence="23">The sequence shown here is derived from an EMBL/GenBank/DDBJ whole genome shotgun (WGS) entry which is preliminary data.</text>
</comment>
<keyword evidence="10 17" id="KW-0521">NADP</keyword>
<dbReference type="SUPFAM" id="SSF51735">
    <property type="entry name" value="NAD(P)-binding Rossmann-fold domains"/>
    <property type="match status" value="1"/>
</dbReference>
<sequence>MEQRKTVDSKTEVKSMENKKIKVALLGLGTVGGGVYKLIQRRSESMIHTVGAELEVEKILVHSLHKKREGVDTELLTTDWKSIVNDPEIQIVIEVMGGIEPAKSMIEEALGAGKHVVTANKDLMAEHGGELLDLAAAHGCDLLFEASVAGAIPIIRPLKQCLAGNEISEVMGIVNGTTNYILTKMFEENMSFEAALAKATELGYAEADPTADVEGLDAGRKAAILSSIAFHSRVQFKDVYTEGITKITAEDIAYAKEFDCVIKLLAVAHNTDKGIEVGVYPVLLGKEHPLSSVRDSFNAVFVHGDAVDDAMFYGRGAGEMPTASAVVGDVIDVARNLQFGCNGRISCTCYQDLPVKPFDEVKNKFFLRMQVKNEPGVLAKVASVFGGHKVSIRRVVQKHVQEEAAELVISTEKVKEYHIKDALRELQKMDSISEISSMIREY</sequence>
<dbReference type="Pfam" id="PF00742">
    <property type="entry name" value="Homoserine_dh"/>
    <property type="match status" value="1"/>
</dbReference>
<evidence type="ECO:0000256" key="16">
    <source>
        <dbReference type="PIRSR" id="PIRSR000098-1"/>
    </source>
</evidence>
<dbReference type="Gene3D" id="3.30.70.260">
    <property type="match status" value="1"/>
</dbReference>
<dbReference type="PIRSF" id="PIRSF000098">
    <property type="entry name" value="Homoser_dehydrog"/>
    <property type="match status" value="1"/>
</dbReference>
<comment type="catalytic activity">
    <reaction evidence="15">
        <text>L-homoserine + NADP(+) = L-aspartate 4-semialdehyde + NADPH + H(+)</text>
        <dbReference type="Rhea" id="RHEA:15761"/>
        <dbReference type="ChEBI" id="CHEBI:15378"/>
        <dbReference type="ChEBI" id="CHEBI:57476"/>
        <dbReference type="ChEBI" id="CHEBI:57783"/>
        <dbReference type="ChEBI" id="CHEBI:58349"/>
        <dbReference type="ChEBI" id="CHEBI:537519"/>
        <dbReference type="EC" id="1.1.1.3"/>
    </reaction>
    <physiologicalReaction direction="right-to-left" evidence="15">
        <dbReference type="Rhea" id="RHEA:15763"/>
    </physiologicalReaction>
</comment>
<evidence type="ECO:0000313" key="24">
    <source>
        <dbReference type="EMBL" id="MDB8687060.1"/>
    </source>
</evidence>
<dbReference type="PROSITE" id="PS01042">
    <property type="entry name" value="HOMOSER_DHGENASE"/>
    <property type="match status" value="1"/>
</dbReference>
<dbReference type="EMBL" id="JAJBNC010000001">
    <property type="protein sequence ID" value="MCB5492155.1"/>
    <property type="molecule type" value="Genomic_DNA"/>
</dbReference>
<dbReference type="Gene3D" id="3.30.360.10">
    <property type="entry name" value="Dihydrodipicolinate Reductase, domain 2"/>
    <property type="match status" value="1"/>
</dbReference>
<keyword evidence="8 18" id="KW-0791">Threonine biosynthesis</keyword>
<keyword evidence="20" id="KW-0812">Transmembrane</keyword>
<evidence type="ECO:0000313" key="22">
    <source>
        <dbReference type="EMBL" id="MCB5492155.1"/>
    </source>
</evidence>
<dbReference type="EC" id="1.1.1.3" evidence="5 18"/>
<dbReference type="InterPro" id="IPR045865">
    <property type="entry name" value="ACT-like_dom_sf"/>
</dbReference>
<evidence type="ECO:0000256" key="12">
    <source>
        <dbReference type="ARBA" id="ARBA00023027"/>
    </source>
</evidence>
<dbReference type="EMBL" id="JAQMLR010000006">
    <property type="protein sequence ID" value="MDB8738729.1"/>
    <property type="molecule type" value="Genomic_DNA"/>
</dbReference>
<reference evidence="24" key="4">
    <citation type="submission" date="2023-01" db="EMBL/GenBank/DDBJ databases">
        <title>Human gut microbiome strain richness.</title>
        <authorList>
            <person name="Chen-Liaw A."/>
        </authorList>
    </citation>
    <scope>NUCLEOTIDE SEQUENCE</scope>
    <source>
        <strain evidence="25">1001217st1_A9_1001217B_191108</strain>
        <strain evidence="24">RTP21484st1_H11_RTP21484_190118</strain>
    </source>
</reference>